<feature type="compositionally biased region" description="Low complexity" evidence="1">
    <location>
        <begin position="207"/>
        <end position="243"/>
    </location>
</feature>
<keyword evidence="4" id="KW-1185">Reference proteome</keyword>
<accession>A0A8K1FT69</accession>
<name>A0A8K1FT69_PYTOL</name>
<feature type="signal peptide" evidence="2">
    <location>
        <begin position="1"/>
        <end position="22"/>
    </location>
</feature>
<feature type="chain" id="PRO_5035441359" description="Elicitin-like protein" evidence="2">
    <location>
        <begin position="23"/>
        <end position="300"/>
    </location>
</feature>
<dbReference type="AlphaFoldDB" id="A0A8K1FT69"/>
<evidence type="ECO:0008006" key="5">
    <source>
        <dbReference type="Google" id="ProtNLM"/>
    </source>
</evidence>
<dbReference type="Proteomes" id="UP000794436">
    <property type="component" value="Unassembled WGS sequence"/>
</dbReference>
<feature type="region of interest" description="Disordered" evidence="1">
    <location>
        <begin position="206"/>
        <end position="278"/>
    </location>
</feature>
<protein>
    <recommendedName>
        <fullName evidence="5">Elicitin-like protein</fullName>
    </recommendedName>
</protein>
<feature type="compositionally biased region" description="Low complexity" evidence="1">
    <location>
        <begin position="257"/>
        <end position="270"/>
    </location>
</feature>
<gene>
    <name evidence="3" type="ORF">Poli38472_001439</name>
</gene>
<proteinExistence type="predicted"/>
<reference evidence="3" key="1">
    <citation type="submission" date="2019-03" db="EMBL/GenBank/DDBJ databases">
        <title>Long read genome sequence of the mycoparasitic Pythium oligandrum ATCC 38472 isolated from sugarbeet rhizosphere.</title>
        <authorList>
            <person name="Gaulin E."/>
        </authorList>
    </citation>
    <scope>NUCLEOTIDE SEQUENCE</scope>
    <source>
        <strain evidence="3">ATCC 38472_TT</strain>
    </source>
</reference>
<keyword evidence="2" id="KW-0732">Signal</keyword>
<comment type="caution">
    <text evidence="3">The sequence shown here is derived from an EMBL/GenBank/DDBJ whole genome shotgun (WGS) entry which is preliminary data.</text>
</comment>
<organism evidence="3 4">
    <name type="scientific">Pythium oligandrum</name>
    <name type="common">Mycoparasitic fungus</name>
    <dbReference type="NCBI Taxonomy" id="41045"/>
    <lineage>
        <taxon>Eukaryota</taxon>
        <taxon>Sar</taxon>
        <taxon>Stramenopiles</taxon>
        <taxon>Oomycota</taxon>
        <taxon>Peronosporomycetes</taxon>
        <taxon>Pythiales</taxon>
        <taxon>Pythiaceae</taxon>
        <taxon>Pythium</taxon>
    </lineage>
</organism>
<sequence length="300" mass="29995">MNIQSLRSLVLSAVVALSVASAAPCTADEYEKLDGLLITNKATLEGACGKGSLPYIYSPSNAPMLDTLCSSTCLIDVKSIFSESGPDCTIGGDSTWGGLTNACERHNKKSSSGSAASGSTECTTAQLNDLKTRLTSNSDSTKATCGKYAKELLSSGKVDSTSTSTLCSTPCVDYIDLTRGAGPLCTIDSLFPTSIVVKYCGEHGGVTPSSPSASPSPMPSVSNSTPSSGSTTSSSKTGTETTPAPVIEGEYAGGDGDVAAGSGTSASSASPKPTPDDSRALACAGAGAFAGLVVASLAMF</sequence>
<evidence type="ECO:0000256" key="1">
    <source>
        <dbReference type="SAM" id="MobiDB-lite"/>
    </source>
</evidence>
<evidence type="ECO:0000256" key="2">
    <source>
        <dbReference type="SAM" id="SignalP"/>
    </source>
</evidence>
<evidence type="ECO:0000313" key="4">
    <source>
        <dbReference type="Proteomes" id="UP000794436"/>
    </source>
</evidence>
<evidence type="ECO:0000313" key="3">
    <source>
        <dbReference type="EMBL" id="TMW69283.1"/>
    </source>
</evidence>
<dbReference type="EMBL" id="SPLM01000001">
    <property type="protein sequence ID" value="TMW69283.1"/>
    <property type="molecule type" value="Genomic_DNA"/>
</dbReference>